<evidence type="ECO:0000256" key="3">
    <source>
        <dbReference type="ARBA" id="ARBA00022475"/>
    </source>
</evidence>
<dbReference type="RefSeq" id="WP_229749605.1">
    <property type="nucleotide sequence ID" value="NZ_BMHI01000003.1"/>
</dbReference>
<reference evidence="12" key="2">
    <citation type="submission" date="2020-09" db="EMBL/GenBank/DDBJ databases">
        <authorList>
            <person name="Sun Q."/>
            <person name="Zhou Y."/>
        </authorList>
    </citation>
    <scope>NUCLEOTIDE SEQUENCE</scope>
    <source>
        <strain evidence="12">CGMCC 1.15085</strain>
    </source>
</reference>
<dbReference type="Proteomes" id="UP000636793">
    <property type="component" value="Unassembled WGS sequence"/>
</dbReference>
<reference evidence="12" key="1">
    <citation type="journal article" date="2014" name="Int. J. Syst. Evol. Microbiol.">
        <title>Complete genome sequence of Corynebacterium casei LMG S-19264T (=DSM 44701T), isolated from a smear-ripened cheese.</title>
        <authorList>
            <consortium name="US DOE Joint Genome Institute (JGI-PGF)"/>
            <person name="Walter F."/>
            <person name="Albersmeier A."/>
            <person name="Kalinowski J."/>
            <person name="Ruckert C."/>
        </authorList>
    </citation>
    <scope>NUCLEOTIDE SEQUENCE</scope>
    <source>
        <strain evidence="12">CGMCC 1.15085</strain>
    </source>
</reference>
<evidence type="ECO:0000256" key="1">
    <source>
        <dbReference type="ARBA" id="ARBA00005417"/>
    </source>
</evidence>
<dbReference type="SMART" id="SM00930">
    <property type="entry name" value="NIL"/>
    <property type="match status" value="1"/>
</dbReference>
<dbReference type="PANTHER" id="PTHR43166:SF30">
    <property type="entry name" value="METHIONINE IMPORT ATP-BINDING PROTEIN METN"/>
    <property type="match status" value="1"/>
</dbReference>
<keyword evidence="2" id="KW-0813">Transport</keyword>
<dbReference type="PROSITE" id="PS00211">
    <property type="entry name" value="ABC_TRANSPORTER_1"/>
    <property type="match status" value="1"/>
</dbReference>
<proteinExistence type="inferred from homology"/>
<dbReference type="GO" id="GO:0006865">
    <property type="term" value="P:amino acid transport"/>
    <property type="evidence" value="ECO:0007669"/>
    <property type="project" value="UniProtKB-KW"/>
</dbReference>
<evidence type="ECO:0000256" key="4">
    <source>
        <dbReference type="ARBA" id="ARBA00022741"/>
    </source>
</evidence>
<dbReference type="AlphaFoldDB" id="A0A916T4A4"/>
<dbReference type="InterPro" id="IPR003439">
    <property type="entry name" value="ABC_transporter-like_ATP-bd"/>
</dbReference>
<dbReference type="GO" id="GO:0005524">
    <property type="term" value="F:ATP binding"/>
    <property type="evidence" value="ECO:0007669"/>
    <property type="project" value="UniProtKB-KW"/>
</dbReference>
<keyword evidence="5 12" id="KW-0067">ATP-binding</keyword>
<evidence type="ECO:0000256" key="9">
    <source>
        <dbReference type="ARBA" id="ARBA00054718"/>
    </source>
</evidence>
<dbReference type="InterPro" id="IPR017871">
    <property type="entry name" value="ABC_transporter-like_CS"/>
</dbReference>
<feature type="domain" description="ABC transporter" evidence="11">
    <location>
        <begin position="20"/>
        <end position="259"/>
    </location>
</feature>
<dbReference type="InterPro" id="IPR018449">
    <property type="entry name" value="NIL_domain"/>
</dbReference>
<keyword evidence="7" id="KW-0029">Amino-acid transport</keyword>
<keyword evidence="3" id="KW-1003">Cell membrane</keyword>
<keyword evidence="6" id="KW-1278">Translocase</keyword>
<dbReference type="SUPFAM" id="SSF55021">
    <property type="entry name" value="ACT-like"/>
    <property type="match status" value="1"/>
</dbReference>
<keyword evidence="8" id="KW-0472">Membrane</keyword>
<organism evidence="12 13">
    <name type="scientific">Flexivirga endophytica</name>
    <dbReference type="NCBI Taxonomy" id="1849103"/>
    <lineage>
        <taxon>Bacteria</taxon>
        <taxon>Bacillati</taxon>
        <taxon>Actinomycetota</taxon>
        <taxon>Actinomycetes</taxon>
        <taxon>Micrococcales</taxon>
        <taxon>Dermacoccaceae</taxon>
        <taxon>Flexivirga</taxon>
    </lineage>
</organism>
<dbReference type="SUPFAM" id="SSF52540">
    <property type="entry name" value="P-loop containing nucleoside triphosphate hydrolases"/>
    <property type="match status" value="1"/>
</dbReference>
<comment type="function">
    <text evidence="9">Part of the ABC transporter FtsEX involved in cellular division. Has ATPase activity.</text>
</comment>
<keyword evidence="4" id="KW-0547">Nucleotide-binding</keyword>
<dbReference type="InterPro" id="IPR027417">
    <property type="entry name" value="P-loop_NTPase"/>
</dbReference>
<comment type="caution">
    <text evidence="12">The sequence shown here is derived from an EMBL/GenBank/DDBJ whole genome shotgun (WGS) entry which is preliminary data.</text>
</comment>
<sequence length="356" mass="38185">MTAPLAKSTGEAVVPPDTLVRLESVSKVFGKDDEGHRALDDVDLEIRRGEIFAVIGYSGAGKSTLVRLINGLEQTTSGTVTVDGVDITRLRGKPLRAIRRRIGMVFQQFNLMRSRTVFGNVAYPLQLAGLGRAEQEDRVAELLSFVGLLDKAWTYPEELSGGQKQRVGIARALASDPDLLLADESTSALDPETTREVLALLRRVNEELGITIVVITHEMDVVRAIADRVAVLDSGRVVETGSVRDILGAPQSETTQRFVAATVGNRPNADRLQQLREAYDDTLVTVTVTDERALGSVLSAAARRHGVDFEIVYGGITDLKHESIGSFTLALRGPDTGVLATVDALSAAGTVEGATA</sequence>
<evidence type="ECO:0000256" key="6">
    <source>
        <dbReference type="ARBA" id="ARBA00022967"/>
    </source>
</evidence>
<dbReference type="GO" id="GO:0016887">
    <property type="term" value="F:ATP hydrolysis activity"/>
    <property type="evidence" value="ECO:0007669"/>
    <property type="project" value="InterPro"/>
</dbReference>
<accession>A0A916T4A4</accession>
<name>A0A916T4A4_9MICO</name>
<dbReference type="GO" id="GO:0005886">
    <property type="term" value="C:plasma membrane"/>
    <property type="evidence" value="ECO:0007669"/>
    <property type="project" value="UniProtKB-ARBA"/>
</dbReference>
<dbReference type="CDD" id="cd03258">
    <property type="entry name" value="ABC_MetN_methionine_transporter"/>
    <property type="match status" value="1"/>
</dbReference>
<evidence type="ECO:0000313" key="13">
    <source>
        <dbReference type="Proteomes" id="UP000636793"/>
    </source>
</evidence>
<dbReference type="SMART" id="SM00382">
    <property type="entry name" value="AAA"/>
    <property type="match status" value="1"/>
</dbReference>
<dbReference type="Pfam" id="PF09383">
    <property type="entry name" value="NIL"/>
    <property type="match status" value="1"/>
</dbReference>
<evidence type="ECO:0000259" key="11">
    <source>
        <dbReference type="PROSITE" id="PS50893"/>
    </source>
</evidence>
<comment type="similarity">
    <text evidence="1">Belongs to the ABC transporter superfamily.</text>
</comment>
<dbReference type="FunFam" id="3.40.50.300:FF:000056">
    <property type="entry name" value="Cell division ATP-binding protein FtsE"/>
    <property type="match status" value="1"/>
</dbReference>
<dbReference type="InterPro" id="IPR003593">
    <property type="entry name" value="AAA+_ATPase"/>
</dbReference>
<gene>
    <name evidence="12" type="primary">metN</name>
    <name evidence="12" type="ORF">GCM10011492_18160</name>
</gene>
<dbReference type="Gene3D" id="3.30.70.260">
    <property type="match status" value="1"/>
</dbReference>
<dbReference type="EMBL" id="BMHI01000003">
    <property type="protein sequence ID" value="GGB28317.1"/>
    <property type="molecule type" value="Genomic_DNA"/>
</dbReference>
<keyword evidence="13" id="KW-1185">Reference proteome</keyword>
<dbReference type="InterPro" id="IPR045865">
    <property type="entry name" value="ACT-like_dom_sf"/>
</dbReference>
<dbReference type="PANTHER" id="PTHR43166">
    <property type="entry name" value="AMINO ACID IMPORT ATP-BINDING PROTEIN"/>
    <property type="match status" value="1"/>
</dbReference>
<protein>
    <submittedName>
        <fullName evidence="12">Methionine import ATP-binding protein MetN</fullName>
    </submittedName>
</protein>
<dbReference type="InterPro" id="IPR041701">
    <property type="entry name" value="MetN_ABC"/>
</dbReference>
<comment type="subunit">
    <text evidence="10">Homodimer. Forms a membrane-associated complex with FtsX.</text>
</comment>
<dbReference type="Pfam" id="PF00005">
    <property type="entry name" value="ABC_tran"/>
    <property type="match status" value="1"/>
</dbReference>
<evidence type="ECO:0000256" key="5">
    <source>
        <dbReference type="ARBA" id="ARBA00022840"/>
    </source>
</evidence>
<dbReference type="PROSITE" id="PS50893">
    <property type="entry name" value="ABC_TRANSPORTER_2"/>
    <property type="match status" value="1"/>
</dbReference>
<evidence type="ECO:0000313" key="12">
    <source>
        <dbReference type="EMBL" id="GGB28317.1"/>
    </source>
</evidence>
<dbReference type="Gene3D" id="3.40.50.300">
    <property type="entry name" value="P-loop containing nucleotide triphosphate hydrolases"/>
    <property type="match status" value="1"/>
</dbReference>
<evidence type="ECO:0000256" key="8">
    <source>
        <dbReference type="ARBA" id="ARBA00023136"/>
    </source>
</evidence>
<evidence type="ECO:0000256" key="7">
    <source>
        <dbReference type="ARBA" id="ARBA00022970"/>
    </source>
</evidence>
<evidence type="ECO:0000256" key="10">
    <source>
        <dbReference type="ARBA" id="ARBA00063837"/>
    </source>
</evidence>
<evidence type="ECO:0000256" key="2">
    <source>
        <dbReference type="ARBA" id="ARBA00022448"/>
    </source>
</evidence>
<dbReference type="InterPro" id="IPR050086">
    <property type="entry name" value="MetN_ABC_transporter-like"/>
</dbReference>